<dbReference type="SUPFAM" id="SSF81624">
    <property type="entry name" value="N-terminal domain of MutM-like DNA repair proteins"/>
    <property type="match status" value="1"/>
</dbReference>
<dbReference type="PROSITE" id="PS51066">
    <property type="entry name" value="ZF_FPG_2"/>
    <property type="match status" value="1"/>
</dbReference>
<dbReference type="SUPFAM" id="SSF46946">
    <property type="entry name" value="S13-like H2TH domain"/>
    <property type="match status" value="1"/>
</dbReference>
<keyword evidence="13 18" id="KW-0326">Glycosidase</keyword>
<evidence type="ECO:0000259" key="17">
    <source>
        <dbReference type="PROSITE" id="PS51068"/>
    </source>
</evidence>
<dbReference type="Pfam" id="PF06827">
    <property type="entry name" value="zf-FPG_IleRS"/>
    <property type="match status" value="1"/>
</dbReference>
<keyword evidence="7 18" id="KW-0378">Hydrolase</keyword>
<protein>
    <submittedName>
        <fullName evidence="18">Formamidopyrimidine-DNA glycosylase</fullName>
        <ecNumber evidence="18">3.2.2.23</ecNumber>
        <ecNumber evidence="18">4.2.99.18</ecNumber>
    </submittedName>
</protein>
<evidence type="ECO:0000256" key="4">
    <source>
        <dbReference type="ARBA" id="ARBA00022723"/>
    </source>
</evidence>
<dbReference type="PANTHER" id="PTHR22993">
    <property type="entry name" value="FORMAMIDOPYRIMIDINE-DNA GLYCOSYLASE"/>
    <property type="match status" value="1"/>
</dbReference>
<dbReference type="InterPro" id="IPR010663">
    <property type="entry name" value="Znf_FPG/IleRS"/>
</dbReference>
<evidence type="ECO:0000256" key="3">
    <source>
        <dbReference type="ARBA" id="ARBA00009409"/>
    </source>
</evidence>
<evidence type="ECO:0000256" key="9">
    <source>
        <dbReference type="ARBA" id="ARBA00023125"/>
    </source>
</evidence>
<evidence type="ECO:0000256" key="8">
    <source>
        <dbReference type="ARBA" id="ARBA00022833"/>
    </source>
</evidence>
<evidence type="ECO:0000313" key="19">
    <source>
        <dbReference type="Proteomes" id="UP000555407"/>
    </source>
</evidence>
<dbReference type="SMART" id="SM01232">
    <property type="entry name" value="H2TH"/>
    <property type="match status" value="1"/>
</dbReference>
<dbReference type="EMBL" id="JAASRO010000001">
    <property type="protein sequence ID" value="NIK59783.1"/>
    <property type="molecule type" value="Genomic_DNA"/>
</dbReference>
<dbReference type="RefSeq" id="WP_167212113.1">
    <property type="nucleotide sequence ID" value="NZ_JAASRO010000001.1"/>
</dbReference>
<dbReference type="InterPro" id="IPR012319">
    <property type="entry name" value="FPG_cat"/>
</dbReference>
<keyword evidence="4" id="KW-0479">Metal-binding</keyword>
<name>A0A7X5VGN4_9ACTN</name>
<dbReference type="InterPro" id="IPR015887">
    <property type="entry name" value="DNA_glyclase_Znf_dom_DNA_BS"/>
</dbReference>
<dbReference type="PROSITE" id="PS51068">
    <property type="entry name" value="FPG_CAT"/>
    <property type="match status" value="1"/>
</dbReference>
<evidence type="ECO:0000256" key="5">
    <source>
        <dbReference type="ARBA" id="ARBA00022763"/>
    </source>
</evidence>
<dbReference type="GO" id="GO:0034039">
    <property type="term" value="F:8-oxo-7,8-dihydroguanine DNA N-glycosylase activity"/>
    <property type="evidence" value="ECO:0007669"/>
    <property type="project" value="TreeGrafter"/>
</dbReference>
<dbReference type="AlphaFoldDB" id="A0A7X5VGN4"/>
<dbReference type="GO" id="GO:0006284">
    <property type="term" value="P:base-excision repair"/>
    <property type="evidence" value="ECO:0007669"/>
    <property type="project" value="InterPro"/>
</dbReference>
<comment type="similarity">
    <text evidence="3">Belongs to the FPG family.</text>
</comment>
<evidence type="ECO:0000256" key="13">
    <source>
        <dbReference type="ARBA" id="ARBA00023295"/>
    </source>
</evidence>
<dbReference type="SMART" id="SM00898">
    <property type="entry name" value="Fapy_DNA_glyco"/>
    <property type="match status" value="1"/>
</dbReference>
<dbReference type="Gene3D" id="3.20.190.10">
    <property type="entry name" value="MutM-like, N-terminal"/>
    <property type="match status" value="1"/>
</dbReference>
<comment type="catalytic activity">
    <reaction evidence="1">
        <text>Hydrolysis of DNA containing ring-opened 7-methylguanine residues, releasing 2,6-diamino-4-hydroxy-5-(N-methyl)formamidopyrimidine.</text>
        <dbReference type="EC" id="3.2.2.23"/>
    </reaction>
</comment>
<keyword evidence="8" id="KW-0862">Zinc</keyword>
<dbReference type="InterPro" id="IPR035937">
    <property type="entry name" value="FPG_N"/>
</dbReference>
<accession>A0A7X5VGN4</accession>
<evidence type="ECO:0000256" key="15">
    <source>
        <dbReference type="PROSITE-ProRule" id="PRU00391"/>
    </source>
</evidence>
<keyword evidence="9" id="KW-0238">DNA-binding</keyword>
<dbReference type="InterPro" id="IPR015886">
    <property type="entry name" value="H2TH_FPG"/>
</dbReference>
<dbReference type="GO" id="GO:0140078">
    <property type="term" value="F:class I DNA-(apurinic or apyrimidinic site) endonuclease activity"/>
    <property type="evidence" value="ECO:0007669"/>
    <property type="project" value="UniProtKB-EC"/>
</dbReference>
<keyword evidence="11 18" id="KW-0456">Lyase</keyword>
<feature type="domain" description="Formamidopyrimidine-DNA glycosylase catalytic" evidence="17">
    <location>
        <begin position="2"/>
        <end position="101"/>
    </location>
</feature>
<dbReference type="Pfam" id="PF06831">
    <property type="entry name" value="H2TH"/>
    <property type="match status" value="1"/>
</dbReference>
<dbReference type="Pfam" id="PF01149">
    <property type="entry name" value="Fapy_DNA_glyco"/>
    <property type="match status" value="1"/>
</dbReference>
<evidence type="ECO:0000256" key="1">
    <source>
        <dbReference type="ARBA" id="ARBA00001668"/>
    </source>
</evidence>
<dbReference type="InterPro" id="IPR010979">
    <property type="entry name" value="Ribosomal_uS13-like_H2TH"/>
</dbReference>
<gene>
    <name evidence="18" type="ORF">BJY22_005500</name>
</gene>
<proteinExistence type="inferred from homology"/>
<dbReference type="Gene3D" id="1.10.8.50">
    <property type="match status" value="1"/>
</dbReference>
<dbReference type="EC" id="3.2.2.23" evidence="18"/>
<dbReference type="GO" id="GO:0008270">
    <property type="term" value="F:zinc ion binding"/>
    <property type="evidence" value="ECO:0007669"/>
    <property type="project" value="UniProtKB-KW"/>
</dbReference>
<reference evidence="18 19" key="1">
    <citation type="submission" date="2020-03" db="EMBL/GenBank/DDBJ databases">
        <title>Sequencing the genomes of 1000 actinobacteria strains.</title>
        <authorList>
            <person name="Klenk H.-P."/>
        </authorList>
    </citation>
    <scope>NUCLEOTIDE SEQUENCE [LARGE SCALE GENOMIC DNA]</scope>
    <source>
        <strain evidence="18 19">DSM 45490</strain>
    </source>
</reference>
<evidence type="ECO:0000313" key="18">
    <source>
        <dbReference type="EMBL" id="NIK59783.1"/>
    </source>
</evidence>
<evidence type="ECO:0000256" key="2">
    <source>
        <dbReference type="ARBA" id="ARBA00001947"/>
    </source>
</evidence>
<comment type="catalytic activity">
    <reaction evidence="14">
        <text>2'-deoxyribonucleotide-(2'-deoxyribose 5'-phosphate)-2'-deoxyribonucleotide-DNA = a 3'-end 2'-deoxyribonucleotide-(2,3-dehydro-2,3-deoxyribose 5'-phosphate)-DNA + a 5'-end 5'-phospho-2'-deoxyribonucleoside-DNA + H(+)</text>
        <dbReference type="Rhea" id="RHEA:66592"/>
        <dbReference type="Rhea" id="RHEA-COMP:13180"/>
        <dbReference type="Rhea" id="RHEA-COMP:16897"/>
        <dbReference type="Rhea" id="RHEA-COMP:17067"/>
        <dbReference type="ChEBI" id="CHEBI:15378"/>
        <dbReference type="ChEBI" id="CHEBI:136412"/>
        <dbReference type="ChEBI" id="CHEBI:157695"/>
        <dbReference type="ChEBI" id="CHEBI:167181"/>
        <dbReference type="EC" id="4.2.99.18"/>
    </reaction>
</comment>
<evidence type="ECO:0000259" key="16">
    <source>
        <dbReference type="PROSITE" id="PS51066"/>
    </source>
</evidence>
<evidence type="ECO:0000256" key="6">
    <source>
        <dbReference type="ARBA" id="ARBA00022771"/>
    </source>
</evidence>
<evidence type="ECO:0000256" key="14">
    <source>
        <dbReference type="ARBA" id="ARBA00044632"/>
    </source>
</evidence>
<keyword evidence="12" id="KW-0511">Multifunctional enzyme</keyword>
<sequence length="262" mass="29302">MPELPDVEGFRRVLTEHALGRRIRQVEVLDAGVLRGVTGAGLRRALTGHQFREPWRHGKHLVVPVTGSRDGAAVLLHFGMTGSLYWAVDEKRQRFDRVVFGFAHGELRFQDMRKLHGLRYAPDRETVERLLAGLGPDAAELTSAGLRDRLAARRGQVKPALMDQSTVAGLGNLLTDEILWRARIDPHRSCTQLDGADIRRLHTRMRTVLRQSIAAGRVPPRKNWLTGRRDDPAGSCPRCGTPLSHAWVGGRGTTWCRHCQPC</sequence>
<keyword evidence="10" id="KW-0234">DNA repair</keyword>
<dbReference type="EC" id="4.2.99.18" evidence="18"/>
<dbReference type="Proteomes" id="UP000555407">
    <property type="component" value="Unassembled WGS sequence"/>
</dbReference>
<evidence type="ECO:0000256" key="10">
    <source>
        <dbReference type="ARBA" id="ARBA00023204"/>
    </source>
</evidence>
<organism evidence="18 19">
    <name type="scientific">Kribbella shirazensis</name>
    <dbReference type="NCBI Taxonomy" id="1105143"/>
    <lineage>
        <taxon>Bacteria</taxon>
        <taxon>Bacillati</taxon>
        <taxon>Actinomycetota</taxon>
        <taxon>Actinomycetes</taxon>
        <taxon>Propionibacteriales</taxon>
        <taxon>Kribbellaceae</taxon>
        <taxon>Kribbella</taxon>
    </lineage>
</organism>
<feature type="domain" description="FPG-type" evidence="16">
    <location>
        <begin position="224"/>
        <end position="261"/>
    </location>
</feature>
<dbReference type="SUPFAM" id="SSF57716">
    <property type="entry name" value="Glucocorticoid receptor-like (DNA-binding domain)"/>
    <property type="match status" value="1"/>
</dbReference>
<comment type="cofactor">
    <cofactor evidence="2">
        <name>Zn(2+)</name>
        <dbReference type="ChEBI" id="CHEBI:29105"/>
    </cofactor>
</comment>
<evidence type="ECO:0000256" key="7">
    <source>
        <dbReference type="ARBA" id="ARBA00022801"/>
    </source>
</evidence>
<evidence type="ECO:0000256" key="11">
    <source>
        <dbReference type="ARBA" id="ARBA00023239"/>
    </source>
</evidence>
<dbReference type="GO" id="GO:0003684">
    <property type="term" value="F:damaged DNA binding"/>
    <property type="evidence" value="ECO:0007669"/>
    <property type="project" value="InterPro"/>
</dbReference>
<dbReference type="InterPro" id="IPR000214">
    <property type="entry name" value="Znf_DNA_glyclase/AP_lyase"/>
</dbReference>
<evidence type="ECO:0000256" key="12">
    <source>
        <dbReference type="ARBA" id="ARBA00023268"/>
    </source>
</evidence>
<keyword evidence="19" id="KW-1185">Reference proteome</keyword>
<dbReference type="PROSITE" id="PS01242">
    <property type="entry name" value="ZF_FPG_1"/>
    <property type="match status" value="1"/>
</dbReference>
<comment type="caution">
    <text evidence="18">The sequence shown here is derived from an EMBL/GenBank/DDBJ whole genome shotgun (WGS) entry which is preliminary data.</text>
</comment>
<keyword evidence="6 15" id="KW-0863">Zinc-finger</keyword>
<dbReference type="PANTHER" id="PTHR22993:SF9">
    <property type="entry name" value="FORMAMIDOPYRIMIDINE-DNA GLYCOSYLASE"/>
    <property type="match status" value="1"/>
</dbReference>
<keyword evidence="5" id="KW-0227">DNA damage</keyword>